<keyword evidence="2" id="KW-1185">Reference proteome</keyword>
<name>A0A2R4MD06_9HYPH</name>
<dbReference type="PANTHER" id="PTHR43881:SF1">
    <property type="entry name" value="GAMMA-GLUTAMYLTRANSPEPTIDASE (AFU_ORTHOLOGUE AFUA_4G13580)"/>
    <property type="match status" value="1"/>
</dbReference>
<keyword evidence="1" id="KW-0808">Transferase</keyword>
<dbReference type="SUPFAM" id="SSF56235">
    <property type="entry name" value="N-terminal nucleophile aminohydrolases (Ntn hydrolases)"/>
    <property type="match status" value="1"/>
</dbReference>
<dbReference type="RefSeq" id="WP_117395388.1">
    <property type="nucleotide sequence ID" value="NZ_CP021330.1"/>
</dbReference>
<proteinExistence type="predicted"/>
<dbReference type="Gene3D" id="3.60.20.40">
    <property type="match status" value="1"/>
</dbReference>
<dbReference type="KEGG" id="mmyr:MXMO3_01388"/>
<dbReference type="AlphaFoldDB" id="A0A2R4MD06"/>
<evidence type="ECO:0000313" key="1">
    <source>
        <dbReference type="EMBL" id="AVX03918.1"/>
    </source>
</evidence>
<sequence>MQAFTTRPEIRGDFGVVASTHWIASAVGMAVLERGGNAFDAAVATGFVLQVVEPHLNGPGGEVPMIIAKSGEAPQVVCGQGVAPEGATIAHYRNEGFDIMPGSGLLSAVVPGAFDAWMMVLRDYGTMSVEDVLSYAIHYAEAGIPLVPNIVGTIGKVKDLFTDHWQGSAAIYLPDGNVPSLNGKFANPQLAATYRRIIEESKVVSGREAQVDKARDAWYRGFVAEAIGDFFANNELMDTSGRVHKGVLTADDMANWQASYEAPLSYEYGGYEVLKAGPWTQGPTLLQQLALLRGFDLDSLDERDPQFVHLVTEAGKLAFADREAYYGDPDFVDVPMDVLLSEDYNDARRQLIGDMASLQLMAGHIGDAAPFAIDRPKGQTEEGRNNTSMGEPTVAKFDHQELGENGNVKGDTCHLDIIDRWGNMVTATPSGGWLQSSPVVEGLGFCLTNRAQMYWLDEKAPSALAPKRRPRTTLSVNMALKDGQPELIFGTPGGDQQDQWSLHFFLRHVHFGLNLQENIDSPGFFTNHITSSFYPREIDAGHLEVETRFGQQTIEALRAKGHNVVADSDWAIGRMTAAQTSGGFLRAAANPRQMQGYAVGR</sequence>
<accession>A0A2R4MD06</accession>
<gene>
    <name evidence="1" type="ORF">MXMO3_01388</name>
</gene>
<dbReference type="EMBL" id="CP021330">
    <property type="protein sequence ID" value="AVX03918.1"/>
    <property type="molecule type" value="Genomic_DNA"/>
</dbReference>
<dbReference type="Gene3D" id="1.10.246.130">
    <property type="match status" value="1"/>
</dbReference>
<dbReference type="Proteomes" id="UP000258927">
    <property type="component" value="Chromosome"/>
</dbReference>
<dbReference type="PRINTS" id="PR01210">
    <property type="entry name" value="GGTRANSPTASE"/>
</dbReference>
<dbReference type="GO" id="GO:0016740">
    <property type="term" value="F:transferase activity"/>
    <property type="evidence" value="ECO:0007669"/>
    <property type="project" value="UniProtKB-KW"/>
</dbReference>
<dbReference type="InterPro" id="IPR043137">
    <property type="entry name" value="GGT_ssub_C"/>
</dbReference>
<dbReference type="InterPro" id="IPR029055">
    <property type="entry name" value="Ntn_hydrolases_N"/>
</dbReference>
<dbReference type="InterPro" id="IPR043138">
    <property type="entry name" value="GGT_lsub"/>
</dbReference>
<dbReference type="Pfam" id="PF01019">
    <property type="entry name" value="G_glu_transpept"/>
    <property type="match status" value="1"/>
</dbReference>
<evidence type="ECO:0000313" key="2">
    <source>
        <dbReference type="Proteomes" id="UP000258927"/>
    </source>
</evidence>
<organism evidence="1 2">
    <name type="scientific">Maritalea myrionectae</name>
    <dbReference type="NCBI Taxonomy" id="454601"/>
    <lineage>
        <taxon>Bacteria</taxon>
        <taxon>Pseudomonadati</taxon>
        <taxon>Pseudomonadota</taxon>
        <taxon>Alphaproteobacteria</taxon>
        <taxon>Hyphomicrobiales</taxon>
        <taxon>Devosiaceae</taxon>
        <taxon>Maritalea</taxon>
    </lineage>
</organism>
<protein>
    <submittedName>
        <fullName evidence="1">Gamma-glutamyltransferase</fullName>
    </submittedName>
</protein>
<dbReference type="InterPro" id="IPR052896">
    <property type="entry name" value="GGT-like_enzyme"/>
</dbReference>
<dbReference type="PANTHER" id="PTHR43881">
    <property type="entry name" value="GAMMA-GLUTAMYLTRANSPEPTIDASE (AFU_ORTHOLOGUE AFUA_4G13580)"/>
    <property type="match status" value="1"/>
</dbReference>
<dbReference type="STRING" id="1122213.GCA_000423365_01406"/>
<reference evidence="1 2" key="1">
    <citation type="submission" date="2017-05" db="EMBL/GenBank/DDBJ databases">
        <title>Genome Analysis of Maritalea myrionectae HL2708#5.</title>
        <authorList>
            <consortium name="Cotde Inc.-PKNU"/>
            <person name="Jang D."/>
            <person name="Oh H.-M."/>
        </authorList>
    </citation>
    <scope>NUCLEOTIDE SEQUENCE [LARGE SCALE GENOMIC DNA]</scope>
    <source>
        <strain evidence="1 2">HL2708#5</strain>
    </source>
</reference>